<dbReference type="PROSITE" id="PS51257">
    <property type="entry name" value="PROKAR_LIPOPROTEIN"/>
    <property type="match status" value="1"/>
</dbReference>
<organism evidence="2">
    <name type="scientific">Candidatus Enterococcus clewellii</name>
    <dbReference type="NCBI Taxonomy" id="1834193"/>
    <lineage>
        <taxon>Bacteria</taxon>
        <taxon>Bacillati</taxon>
        <taxon>Bacillota</taxon>
        <taxon>Bacilli</taxon>
        <taxon>Lactobacillales</taxon>
        <taxon>Enterococcaceae</taxon>
        <taxon>Enterococcus</taxon>
    </lineage>
</organism>
<keyword evidence="1" id="KW-0732">Signal</keyword>
<dbReference type="RefSeq" id="WP_086348642.1">
    <property type="nucleotide sequence ID" value="NZ_CP147247.1"/>
</dbReference>
<dbReference type="EMBL" id="NGMM01000002">
    <property type="protein sequence ID" value="OTP17426.1"/>
    <property type="molecule type" value="Genomic_DNA"/>
</dbReference>
<accession>A0A242K8Z1</accession>
<reference evidence="3" key="3">
    <citation type="submission" date="2024-03" db="EMBL/GenBank/DDBJ databases">
        <title>The Genome Sequence of Enterococcus sp. DIV0242b.</title>
        <authorList>
            <consortium name="The Broad Institute Genomics Platform"/>
            <consortium name="The Broad Institute Microbial Omics Core"/>
            <consortium name="The Broad Institute Genomic Center for Infectious Diseases"/>
            <person name="Earl A."/>
            <person name="Manson A."/>
            <person name="Gilmore M."/>
            <person name="Schwartman J."/>
            <person name="Shea T."/>
            <person name="Abouelleil A."/>
            <person name="Cao P."/>
            <person name="Chapman S."/>
            <person name="Cusick C."/>
            <person name="Young S."/>
            <person name="Neafsey D."/>
            <person name="Nusbaum C."/>
            <person name="Birren B."/>
        </authorList>
    </citation>
    <scope>NUCLEOTIDE SEQUENCE</scope>
    <source>
        <strain evidence="3">9E7_DIV0242</strain>
    </source>
</reference>
<reference evidence="2" key="1">
    <citation type="submission" date="2017-05" db="EMBL/GenBank/DDBJ databases">
        <title>The Genome Sequence of Enterococcus sp. 9E7_DIV0242.</title>
        <authorList>
            <consortium name="The Broad Institute Genomics Platform"/>
            <consortium name="The Broad Institute Genomic Center for Infectious Diseases"/>
            <person name="Earl A."/>
            <person name="Manson A."/>
            <person name="Schwartman J."/>
            <person name="Gilmore M."/>
            <person name="Abouelleil A."/>
            <person name="Cao P."/>
            <person name="Chapman S."/>
            <person name="Cusick C."/>
            <person name="Shea T."/>
            <person name="Young S."/>
            <person name="Neafsey D."/>
            <person name="Nusbaum C."/>
            <person name="Birren B."/>
        </authorList>
    </citation>
    <scope>NUCLEOTIDE SEQUENCE [LARGE SCALE GENOMIC DNA]</scope>
    <source>
        <strain evidence="2">9E7_DIV0242</strain>
    </source>
</reference>
<dbReference type="AlphaFoldDB" id="A0A242K8Z1"/>
<evidence type="ECO:0000313" key="4">
    <source>
        <dbReference type="Proteomes" id="UP000195141"/>
    </source>
</evidence>
<evidence type="ECO:0000313" key="2">
    <source>
        <dbReference type="EMBL" id="OTP17426.1"/>
    </source>
</evidence>
<reference evidence="3" key="2">
    <citation type="submission" date="2017-05" db="EMBL/GenBank/DDBJ databases">
        <authorList>
            <consortium name="The Broad Institute Genomics Platform"/>
            <consortium name="The Broad Institute Genomic Center for Infectious Diseases"/>
            <person name="Earl A."/>
            <person name="Manson A."/>
            <person name="Schwartman J."/>
            <person name="Gilmore M."/>
            <person name="Abouelleil A."/>
            <person name="Cao P."/>
            <person name="Chapman S."/>
            <person name="Cusick C."/>
            <person name="Shea T."/>
            <person name="Young S."/>
            <person name="Neafsey D."/>
            <person name="Nusbaum C."/>
            <person name="Birren B."/>
        </authorList>
    </citation>
    <scope>NUCLEOTIDE SEQUENCE</scope>
    <source>
        <strain evidence="3">9E7_DIV0242</strain>
    </source>
</reference>
<evidence type="ECO:0000256" key="1">
    <source>
        <dbReference type="SAM" id="SignalP"/>
    </source>
</evidence>
<evidence type="ECO:0008006" key="5">
    <source>
        <dbReference type="Google" id="ProtNLM"/>
    </source>
</evidence>
<evidence type="ECO:0000313" key="3">
    <source>
        <dbReference type="EMBL" id="WYJ91033.1"/>
    </source>
</evidence>
<sequence>MKKMFAVVVLLLLLVFTGCSSSEAKDYSKVIDIALKGNSEMVKEYDWDSEALFEKEKSNIMVWEDKNNYYVYFRKNESDSVYGDLVRGDGYKISKSNDKWSSSPADRSQIMSYLDDNEQTVYEENNIELIDKDDYNMR</sequence>
<proteinExistence type="predicted"/>
<dbReference type="Proteomes" id="UP000195141">
    <property type="component" value="Chromosome"/>
</dbReference>
<dbReference type="OrthoDB" id="2186477at2"/>
<protein>
    <recommendedName>
        <fullName evidence="5">DUF4467 domain-containing protein</fullName>
    </recommendedName>
</protein>
<name>A0A242K8Z1_9ENTE</name>
<gene>
    <name evidence="2" type="ORF">A5888_001564</name>
    <name evidence="3" type="ORF">A5888_002801</name>
</gene>
<feature type="chain" id="PRO_5013122824" description="DUF4467 domain-containing protein" evidence="1">
    <location>
        <begin position="25"/>
        <end position="138"/>
    </location>
</feature>
<dbReference type="EMBL" id="CP147247">
    <property type="protein sequence ID" value="WYJ91033.1"/>
    <property type="molecule type" value="Genomic_DNA"/>
</dbReference>
<feature type="signal peptide" evidence="1">
    <location>
        <begin position="1"/>
        <end position="24"/>
    </location>
</feature>
<keyword evidence="4" id="KW-1185">Reference proteome</keyword>